<proteinExistence type="predicted"/>
<gene>
    <name evidence="1" type="ORF">K488DRAFT_36402</name>
</gene>
<protein>
    <submittedName>
        <fullName evidence="1">Uncharacterized protein</fullName>
    </submittedName>
</protein>
<dbReference type="EMBL" id="MU273525">
    <property type="protein sequence ID" value="KAI0033220.1"/>
    <property type="molecule type" value="Genomic_DNA"/>
</dbReference>
<organism evidence="1 2">
    <name type="scientific">Vararia minispora EC-137</name>
    <dbReference type="NCBI Taxonomy" id="1314806"/>
    <lineage>
        <taxon>Eukaryota</taxon>
        <taxon>Fungi</taxon>
        <taxon>Dikarya</taxon>
        <taxon>Basidiomycota</taxon>
        <taxon>Agaricomycotina</taxon>
        <taxon>Agaricomycetes</taxon>
        <taxon>Russulales</taxon>
        <taxon>Lachnocladiaceae</taxon>
        <taxon>Vararia</taxon>
    </lineage>
</organism>
<keyword evidence="2" id="KW-1185">Reference proteome</keyword>
<evidence type="ECO:0000313" key="1">
    <source>
        <dbReference type="EMBL" id="KAI0033220.1"/>
    </source>
</evidence>
<comment type="caution">
    <text evidence="1">The sequence shown here is derived from an EMBL/GenBank/DDBJ whole genome shotgun (WGS) entry which is preliminary data.</text>
</comment>
<reference evidence="1" key="2">
    <citation type="journal article" date="2022" name="New Phytol.">
        <title>Evolutionary transition to the ectomycorrhizal habit in the genomes of a hyperdiverse lineage of mushroom-forming fungi.</title>
        <authorList>
            <person name="Looney B."/>
            <person name="Miyauchi S."/>
            <person name="Morin E."/>
            <person name="Drula E."/>
            <person name="Courty P.E."/>
            <person name="Kohler A."/>
            <person name="Kuo A."/>
            <person name="LaButti K."/>
            <person name="Pangilinan J."/>
            <person name="Lipzen A."/>
            <person name="Riley R."/>
            <person name="Andreopoulos W."/>
            <person name="He G."/>
            <person name="Johnson J."/>
            <person name="Nolan M."/>
            <person name="Tritt A."/>
            <person name="Barry K.W."/>
            <person name="Grigoriev I.V."/>
            <person name="Nagy L.G."/>
            <person name="Hibbett D."/>
            <person name="Henrissat B."/>
            <person name="Matheny P.B."/>
            <person name="Labbe J."/>
            <person name="Martin F.M."/>
        </authorList>
    </citation>
    <scope>NUCLEOTIDE SEQUENCE</scope>
    <source>
        <strain evidence="1">EC-137</strain>
    </source>
</reference>
<evidence type="ECO:0000313" key="2">
    <source>
        <dbReference type="Proteomes" id="UP000814128"/>
    </source>
</evidence>
<feature type="non-terminal residue" evidence="1">
    <location>
        <position position="194"/>
    </location>
</feature>
<name>A0ACB8QNH3_9AGAM</name>
<sequence>MVHRAPDSRLLVALATHEGAYHKQLLALLDVHSQQALSALAAYASAAPPAVARGIMGVAGSLAGADEALRRYAAAEQRWRDALGDIREAEEDVSRVIRDRDILVTRLIKVSKSQKPTRDSFIATISPTPDASQSSTSLNSPSLMAANTKLSAAQAELQACEAALAQKETALARLRVRAVRDGLEARCKALVECG</sequence>
<accession>A0ACB8QNH3</accession>
<dbReference type="Proteomes" id="UP000814128">
    <property type="component" value="Unassembled WGS sequence"/>
</dbReference>
<reference evidence="1" key="1">
    <citation type="submission" date="2021-02" db="EMBL/GenBank/DDBJ databases">
        <authorList>
            <consortium name="DOE Joint Genome Institute"/>
            <person name="Ahrendt S."/>
            <person name="Looney B.P."/>
            <person name="Miyauchi S."/>
            <person name="Morin E."/>
            <person name="Drula E."/>
            <person name="Courty P.E."/>
            <person name="Chicoki N."/>
            <person name="Fauchery L."/>
            <person name="Kohler A."/>
            <person name="Kuo A."/>
            <person name="Labutti K."/>
            <person name="Pangilinan J."/>
            <person name="Lipzen A."/>
            <person name="Riley R."/>
            <person name="Andreopoulos W."/>
            <person name="He G."/>
            <person name="Johnson J."/>
            <person name="Barry K.W."/>
            <person name="Grigoriev I.V."/>
            <person name="Nagy L."/>
            <person name="Hibbett D."/>
            <person name="Henrissat B."/>
            <person name="Matheny P.B."/>
            <person name="Labbe J."/>
            <person name="Martin F."/>
        </authorList>
    </citation>
    <scope>NUCLEOTIDE SEQUENCE</scope>
    <source>
        <strain evidence="1">EC-137</strain>
    </source>
</reference>